<evidence type="ECO:0000313" key="3">
    <source>
        <dbReference type="Proteomes" id="UP000799539"/>
    </source>
</evidence>
<feature type="region of interest" description="Disordered" evidence="1">
    <location>
        <begin position="34"/>
        <end position="91"/>
    </location>
</feature>
<proteinExistence type="predicted"/>
<sequence length="101" mass="11056">MPSASDYKGCSFSKVEDLPGAKLGEHLHHIFSGIKSHTATPSTSRNTSVAPSRAHSPSRETMAKHKSTTETTTTTTTTTYEPQEAKQTKMKSFQKGGYYVF</sequence>
<dbReference type="OrthoDB" id="3639660at2759"/>
<feature type="compositionally biased region" description="Polar residues" evidence="1">
    <location>
        <begin position="35"/>
        <end position="50"/>
    </location>
</feature>
<evidence type="ECO:0000256" key="1">
    <source>
        <dbReference type="SAM" id="MobiDB-lite"/>
    </source>
</evidence>
<accession>A0A6A6EZT9</accession>
<dbReference type="Proteomes" id="UP000799539">
    <property type="component" value="Unassembled WGS sequence"/>
</dbReference>
<protein>
    <submittedName>
        <fullName evidence="2">Uncharacterized protein</fullName>
    </submittedName>
</protein>
<feature type="compositionally biased region" description="Low complexity" evidence="1">
    <location>
        <begin position="69"/>
        <end position="79"/>
    </location>
</feature>
<gene>
    <name evidence="2" type="ORF">CERZMDRAFT_88782</name>
</gene>
<reference evidence="2" key="1">
    <citation type="journal article" date="2020" name="Stud. Mycol.">
        <title>101 Dothideomycetes genomes: a test case for predicting lifestyles and emergence of pathogens.</title>
        <authorList>
            <person name="Haridas S."/>
            <person name="Albert R."/>
            <person name="Binder M."/>
            <person name="Bloem J."/>
            <person name="Labutti K."/>
            <person name="Salamov A."/>
            <person name="Andreopoulos B."/>
            <person name="Baker S."/>
            <person name="Barry K."/>
            <person name="Bills G."/>
            <person name="Bluhm B."/>
            <person name="Cannon C."/>
            <person name="Castanera R."/>
            <person name="Culley D."/>
            <person name="Daum C."/>
            <person name="Ezra D."/>
            <person name="Gonzalez J."/>
            <person name="Henrissat B."/>
            <person name="Kuo A."/>
            <person name="Liang C."/>
            <person name="Lipzen A."/>
            <person name="Lutzoni F."/>
            <person name="Magnuson J."/>
            <person name="Mondo S."/>
            <person name="Nolan M."/>
            <person name="Ohm R."/>
            <person name="Pangilinan J."/>
            <person name="Park H.-J."/>
            <person name="Ramirez L."/>
            <person name="Alfaro M."/>
            <person name="Sun H."/>
            <person name="Tritt A."/>
            <person name="Yoshinaga Y."/>
            <person name="Zwiers L.-H."/>
            <person name="Turgeon B."/>
            <person name="Goodwin S."/>
            <person name="Spatafora J."/>
            <person name="Crous P."/>
            <person name="Grigoriev I."/>
        </authorList>
    </citation>
    <scope>NUCLEOTIDE SEQUENCE</scope>
    <source>
        <strain evidence="2">SCOH1-5</strain>
    </source>
</reference>
<organism evidence="2 3">
    <name type="scientific">Cercospora zeae-maydis SCOH1-5</name>
    <dbReference type="NCBI Taxonomy" id="717836"/>
    <lineage>
        <taxon>Eukaryota</taxon>
        <taxon>Fungi</taxon>
        <taxon>Dikarya</taxon>
        <taxon>Ascomycota</taxon>
        <taxon>Pezizomycotina</taxon>
        <taxon>Dothideomycetes</taxon>
        <taxon>Dothideomycetidae</taxon>
        <taxon>Mycosphaerellales</taxon>
        <taxon>Mycosphaerellaceae</taxon>
        <taxon>Cercospora</taxon>
    </lineage>
</organism>
<keyword evidence="3" id="KW-1185">Reference proteome</keyword>
<dbReference type="EMBL" id="ML992706">
    <property type="protein sequence ID" value="KAF2207215.1"/>
    <property type="molecule type" value="Genomic_DNA"/>
</dbReference>
<name>A0A6A6EZT9_9PEZI</name>
<dbReference type="AlphaFoldDB" id="A0A6A6EZT9"/>
<evidence type="ECO:0000313" key="2">
    <source>
        <dbReference type="EMBL" id="KAF2207215.1"/>
    </source>
</evidence>